<dbReference type="Proteomes" id="UP001140949">
    <property type="component" value="Unassembled WGS sequence"/>
</dbReference>
<reference evidence="9" key="2">
    <citation type="submission" date="2023-04" db="EMBL/GenBank/DDBJ databases">
        <authorList>
            <person name="Bruccoleri R.E."/>
            <person name="Oakeley E.J."/>
            <person name="Faust A.-M."/>
            <person name="Dessus-Babus S."/>
            <person name="Altorfer M."/>
            <person name="Burckhardt D."/>
            <person name="Oertli M."/>
            <person name="Naumann U."/>
            <person name="Petersen F."/>
            <person name="Wong J."/>
        </authorList>
    </citation>
    <scope>NUCLEOTIDE SEQUENCE</scope>
    <source>
        <strain evidence="9">GSM-AAB239-AS_SAM_17_03QT</strain>
        <tissue evidence="9">Leaf</tissue>
    </source>
</reference>
<dbReference type="InterPro" id="IPR031052">
    <property type="entry name" value="FHY3/FAR1"/>
</dbReference>
<sequence length="208" mass="24939">MYTLAKFREFQIELTGTMYCTLVEMKEGSAFTKYVIREVIQIENLKKRIHFDVCFGEDHSEVYCNCRMFEFKGILCKHSLSMLIRNEVDVLPDKYIIRRRKKDVRRTHTKMKLSFNTWQNSTEQQCCKEMCVLFGEIADFVAPIDKEYFRIKKWLVSKMHELKLEVEEEEEEDQYEEQELNEEGDREDEDKEEQNEKEDGVSGTVSYT</sequence>
<dbReference type="Pfam" id="PF04434">
    <property type="entry name" value="SWIM"/>
    <property type="match status" value="1"/>
</dbReference>
<reference evidence="9" key="1">
    <citation type="journal article" date="2023" name="GigaByte">
        <title>Genome assembly of the bearded iris, Iris pallida Lam.</title>
        <authorList>
            <person name="Bruccoleri R.E."/>
            <person name="Oakeley E.J."/>
            <person name="Faust A.M.E."/>
            <person name="Altorfer M."/>
            <person name="Dessus-Babus S."/>
            <person name="Burckhardt D."/>
            <person name="Oertli M."/>
            <person name="Naumann U."/>
            <person name="Petersen F."/>
            <person name="Wong J."/>
        </authorList>
    </citation>
    <scope>NUCLEOTIDE SEQUENCE</scope>
    <source>
        <strain evidence="9">GSM-AAB239-AS_SAM_17_03QT</strain>
    </source>
</reference>
<evidence type="ECO:0000313" key="9">
    <source>
        <dbReference type="EMBL" id="KAJ6835372.1"/>
    </source>
</evidence>
<dbReference type="PROSITE" id="PS50966">
    <property type="entry name" value="ZF_SWIM"/>
    <property type="match status" value="1"/>
</dbReference>
<gene>
    <name evidence="9" type="ORF">M6B38_331100</name>
</gene>
<dbReference type="PANTHER" id="PTHR31669">
    <property type="entry name" value="PROTEIN FAR1-RELATED SEQUENCE 10-RELATED"/>
    <property type="match status" value="1"/>
</dbReference>
<accession>A0AAX6H3I7</accession>
<keyword evidence="10" id="KW-1185">Reference proteome</keyword>
<dbReference type="InterPro" id="IPR006564">
    <property type="entry name" value="Znf_PMZ"/>
</dbReference>
<comment type="caution">
    <text evidence="9">The sequence shown here is derived from an EMBL/GenBank/DDBJ whole genome shotgun (WGS) entry which is preliminary data.</text>
</comment>
<proteinExistence type="inferred from homology"/>
<dbReference type="GO" id="GO:0005634">
    <property type="term" value="C:nucleus"/>
    <property type="evidence" value="ECO:0007669"/>
    <property type="project" value="UniProtKB-SubCell"/>
</dbReference>
<evidence type="ECO:0000256" key="5">
    <source>
        <dbReference type="PROSITE-ProRule" id="PRU00325"/>
    </source>
</evidence>
<evidence type="ECO:0000256" key="4">
    <source>
        <dbReference type="ARBA" id="ARBA00022833"/>
    </source>
</evidence>
<evidence type="ECO:0000313" key="10">
    <source>
        <dbReference type="Proteomes" id="UP001140949"/>
    </source>
</evidence>
<comment type="subcellular location">
    <subcellularLocation>
        <location evidence="6">Nucleus</location>
    </subcellularLocation>
</comment>
<comment type="similarity">
    <text evidence="1 6">Belongs to the FHY3/FAR1 family.</text>
</comment>
<dbReference type="EMBL" id="JANAVB010013400">
    <property type="protein sequence ID" value="KAJ6835372.1"/>
    <property type="molecule type" value="Genomic_DNA"/>
</dbReference>
<evidence type="ECO:0000256" key="3">
    <source>
        <dbReference type="ARBA" id="ARBA00022771"/>
    </source>
</evidence>
<protein>
    <recommendedName>
        <fullName evidence="6">Protein FAR1-RELATED SEQUENCE</fullName>
    </recommendedName>
</protein>
<feature type="compositionally biased region" description="Acidic residues" evidence="7">
    <location>
        <begin position="166"/>
        <end position="196"/>
    </location>
</feature>
<keyword evidence="2 6" id="KW-0479">Metal-binding</keyword>
<dbReference type="SMART" id="SM00575">
    <property type="entry name" value="ZnF_PMZ"/>
    <property type="match status" value="1"/>
</dbReference>
<keyword evidence="3 5" id="KW-0863">Zinc-finger</keyword>
<keyword evidence="6" id="KW-0539">Nucleus</keyword>
<dbReference type="AlphaFoldDB" id="A0AAX6H3I7"/>
<feature type="domain" description="SWIM-type" evidence="8">
    <location>
        <begin position="51"/>
        <end position="87"/>
    </location>
</feature>
<organism evidence="9 10">
    <name type="scientific">Iris pallida</name>
    <name type="common">Sweet iris</name>
    <dbReference type="NCBI Taxonomy" id="29817"/>
    <lineage>
        <taxon>Eukaryota</taxon>
        <taxon>Viridiplantae</taxon>
        <taxon>Streptophyta</taxon>
        <taxon>Embryophyta</taxon>
        <taxon>Tracheophyta</taxon>
        <taxon>Spermatophyta</taxon>
        <taxon>Magnoliopsida</taxon>
        <taxon>Liliopsida</taxon>
        <taxon>Asparagales</taxon>
        <taxon>Iridaceae</taxon>
        <taxon>Iridoideae</taxon>
        <taxon>Irideae</taxon>
        <taxon>Iris</taxon>
    </lineage>
</organism>
<evidence type="ECO:0000256" key="6">
    <source>
        <dbReference type="RuleBase" id="RU367018"/>
    </source>
</evidence>
<name>A0AAX6H3I7_IRIPA</name>
<evidence type="ECO:0000259" key="8">
    <source>
        <dbReference type="PROSITE" id="PS50966"/>
    </source>
</evidence>
<keyword evidence="4 6" id="KW-0862">Zinc</keyword>
<evidence type="ECO:0000256" key="1">
    <source>
        <dbReference type="ARBA" id="ARBA00005889"/>
    </source>
</evidence>
<dbReference type="GO" id="GO:0008270">
    <property type="term" value="F:zinc ion binding"/>
    <property type="evidence" value="ECO:0007669"/>
    <property type="project" value="UniProtKB-UniRule"/>
</dbReference>
<dbReference type="InterPro" id="IPR007527">
    <property type="entry name" value="Znf_SWIM"/>
</dbReference>
<evidence type="ECO:0000256" key="2">
    <source>
        <dbReference type="ARBA" id="ARBA00022723"/>
    </source>
</evidence>
<comment type="function">
    <text evidence="6">Putative transcription activator involved in regulating light control of development.</text>
</comment>
<feature type="region of interest" description="Disordered" evidence="7">
    <location>
        <begin position="166"/>
        <end position="208"/>
    </location>
</feature>
<dbReference type="PANTHER" id="PTHR31669:SF283">
    <property type="entry name" value="PROTEIN FAR1-RELATED SEQUENCE"/>
    <property type="match status" value="1"/>
</dbReference>
<dbReference type="GO" id="GO:0006355">
    <property type="term" value="P:regulation of DNA-templated transcription"/>
    <property type="evidence" value="ECO:0007669"/>
    <property type="project" value="UniProtKB-UniRule"/>
</dbReference>
<evidence type="ECO:0000256" key="7">
    <source>
        <dbReference type="SAM" id="MobiDB-lite"/>
    </source>
</evidence>